<dbReference type="Proteomes" id="UP000007460">
    <property type="component" value="Chromosome"/>
</dbReference>
<evidence type="ECO:0000256" key="2">
    <source>
        <dbReference type="SAM" id="SignalP"/>
    </source>
</evidence>
<dbReference type="EMBL" id="CP001751">
    <property type="protein sequence ID" value="ADE39554.1"/>
    <property type="molecule type" value="Genomic_DNA"/>
</dbReference>
<dbReference type="RefSeq" id="WP_013046181.1">
    <property type="nucleotide sequence ID" value="NC_014010.1"/>
</dbReference>
<dbReference type="KEGG" id="apb:SAR116_1311"/>
<accession>D5BTF7</accession>
<feature type="signal peptide" evidence="2">
    <location>
        <begin position="1"/>
        <end position="32"/>
    </location>
</feature>
<keyword evidence="4" id="KW-1185">Reference proteome</keyword>
<dbReference type="PROSITE" id="PS51257">
    <property type="entry name" value="PROKAR_LIPOPROTEIN"/>
    <property type="match status" value="1"/>
</dbReference>
<protein>
    <recommendedName>
        <fullName evidence="5">Lipoprotein</fullName>
    </recommendedName>
</protein>
<dbReference type="AlphaFoldDB" id="D5BTF7"/>
<sequence length="160" mass="17226">MSFLFAKFITGKFLRSIFACTFIMLLGACDDAADVSTTQKITINGQNIEASPEIFETLASLIKRASSSSSGVLSSSKASTSEKEENQDVTRGSAIGDCHNSADAVFQKISSLNHDGNIELNKNKFEVKLFSSVKFDNLDSISNLEISIDGSNCMVMVSFG</sequence>
<reference evidence="3 4" key="1">
    <citation type="journal article" date="2010" name="J. Bacteriol.">
        <title>Complete genome sequence of "Candidatus Puniceispirillum marinum" IMCC1322, a representative of the SAR116 clade in the Alphaproteobacteria.</title>
        <authorList>
            <person name="Oh H.M."/>
            <person name="Kwon K.K."/>
            <person name="Kang I."/>
            <person name="Kang S.G."/>
            <person name="Lee J.H."/>
            <person name="Kim S.J."/>
            <person name="Cho J.C."/>
        </authorList>
    </citation>
    <scope>NUCLEOTIDE SEQUENCE [LARGE SCALE GENOMIC DNA]</scope>
    <source>
        <strain evidence="3 4">IMCC1322</strain>
    </source>
</reference>
<evidence type="ECO:0000313" key="4">
    <source>
        <dbReference type="Proteomes" id="UP000007460"/>
    </source>
</evidence>
<name>D5BTF7_PUNMI</name>
<proteinExistence type="predicted"/>
<evidence type="ECO:0000256" key="1">
    <source>
        <dbReference type="SAM" id="MobiDB-lite"/>
    </source>
</evidence>
<gene>
    <name evidence="3" type="ordered locus">SAR116_1311</name>
</gene>
<evidence type="ECO:0000313" key="3">
    <source>
        <dbReference type="EMBL" id="ADE39554.1"/>
    </source>
</evidence>
<keyword evidence="2" id="KW-0732">Signal</keyword>
<evidence type="ECO:0008006" key="5">
    <source>
        <dbReference type="Google" id="ProtNLM"/>
    </source>
</evidence>
<feature type="region of interest" description="Disordered" evidence="1">
    <location>
        <begin position="65"/>
        <end position="95"/>
    </location>
</feature>
<organism evidence="3 4">
    <name type="scientific">Puniceispirillum marinum (strain IMCC1322)</name>
    <dbReference type="NCBI Taxonomy" id="488538"/>
    <lineage>
        <taxon>Bacteria</taxon>
        <taxon>Pseudomonadati</taxon>
        <taxon>Pseudomonadota</taxon>
        <taxon>Alphaproteobacteria</taxon>
        <taxon>Candidatus Puniceispirillales</taxon>
        <taxon>Candidatus Puniceispirillaceae</taxon>
        <taxon>Candidatus Puniceispirillum</taxon>
    </lineage>
</organism>
<dbReference type="HOGENOM" id="CLU_1650721_0_0_5"/>
<feature type="chain" id="PRO_5003070101" description="Lipoprotein" evidence="2">
    <location>
        <begin position="33"/>
        <end position="160"/>
    </location>
</feature>
<feature type="compositionally biased region" description="Low complexity" evidence="1">
    <location>
        <begin position="66"/>
        <end position="79"/>
    </location>
</feature>